<keyword evidence="1" id="KW-0472">Membrane</keyword>
<evidence type="ECO:0000313" key="3">
    <source>
        <dbReference type="Proteomes" id="UP000244722"/>
    </source>
</evidence>
<dbReference type="EMBL" id="NESQ01000182">
    <property type="protein sequence ID" value="PUU76599.1"/>
    <property type="molecule type" value="Genomic_DNA"/>
</dbReference>
<dbReference type="Proteomes" id="UP000244722">
    <property type="component" value="Unassembled WGS sequence"/>
</dbReference>
<keyword evidence="1" id="KW-0812">Transmembrane</keyword>
<comment type="caution">
    <text evidence="2">The sequence shown here is derived from an EMBL/GenBank/DDBJ whole genome shotgun (WGS) entry which is preliminary data.</text>
</comment>
<protein>
    <submittedName>
        <fullName evidence="2">Uncharacterized protein</fullName>
    </submittedName>
</protein>
<dbReference type="AlphaFoldDB" id="A0A2T6ZM83"/>
<gene>
    <name evidence="2" type="ORF">B9Z19DRAFT_1087970</name>
</gene>
<evidence type="ECO:0000256" key="1">
    <source>
        <dbReference type="SAM" id="Phobius"/>
    </source>
</evidence>
<evidence type="ECO:0000313" key="2">
    <source>
        <dbReference type="EMBL" id="PUU76599.1"/>
    </source>
</evidence>
<keyword evidence="3" id="KW-1185">Reference proteome</keyword>
<name>A0A2T6ZM83_TUBBO</name>
<organism evidence="2 3">
    <name type="scientific">Tuber borchii</name>
    <name type="common">White truffle</name>
    <dbReference type="NCBI Taxonomy" id="42251"/>
    <lineage>
        <taxon>Eukaryota</taxon>
        <taxon>Fungi</taxon>
        <taxon>Dikarya</taxon>
        <taxon>Ascomycota</taxon>
        <taxon>Pezizomycotina</taxon>
        <taxon>Pezizomycetes</taxon>
        <taxon>Pezizales</taxon>
        <taxon>Tuberaceae</taxon>
        <taxon>Tuber</taxon>
    </lineage>
</organism>
<accession>A0A2T6ZM83</accession>
<keyword evidence="1" id="KW-1133">Transmembrane helix</keyword>
<proteinExistence type="predicted"/>
<feature type="transmembrane region" description="Helical" evidence="1">
    <location>
        <begin position="50"/>
        <end position="71"/>
    </location>
</feature>
<sequence>MKEVFTAYVSEFGVYGQPSPRQTRHETCILANNSISLQLTKIPYHFTVSVMRAFVCFNHSGFVVSLLLLMFTSRF</sequence>
<reference evidence="2 3" key="1">
    <citation type="submission" date="2017-04" db="EMBL/GenBank/DDBJ databases">
        <title>Draft genome sequence of Tuber borchii Vittad., a whitish edible truffle.</title>
        <authorList>
            <consortium name="DOE Joint Genome Institute"/>
            <person name="Murat C."/>
            <person name="Kuo A."/>
            <person name="Barry K.W."/>
            <person name="Clum A."/>
            <person name="Dockter R.B."/>
            <person name="Fauchery L."/>
            <person name="Iotti M."/>
            <person name="Kohler A."/>
            <person name="Labutti K."/>
            <person name="Lindquist E.A."/>
            <person name="Lipzen A."/>
            <person name="Ohm R.A."/>
            <person name="Wang M."/>
            <person name="Grigoriev I.V."/>
            <person name="Zambonelli A."/>
            <person name="Martin F.M."/>
        </authorList>
    </citation>
    <scope>NUCLEOTIDE SEQUENCE [LARGE SCALE GENOMIC DNA]</scope>
    <source>
        <strain evidence="2 3">Tbo3840</strain>
    </source>
</reference>